<dbReference type="Proteomes" id="UP000635071">
    <property type="component" value="Unassembled WGS sequence"/>
</dbReference>
<sequence>METALRDVGDACQNIGESGFGVDVVELGGDDQRVHESGALAAAVRAAEQTPT</sequence>
<evidence type="ECO:0000313" key="1">
    <source>
        <dbReference type="EMBL" id="GGE22846.1"/>
    </source>
</evidence>
<organism evidence="1 2">
    <name type="scientific">Sandarakinorhabdus glacialis</name>
    <dbReference type="NCBI Taxonomy" id="1614636"/>
    <lineage>
        <taxon>Bacteria</taxon>
        <taxon>Pseudomonadati</taxon>
        <taxon>Pseudomonadota</taxon>
        <taxon>Alphaproteobacteria</taxon>
        <taxon>Sphingomonadales</taxon>
        <taxon>Sphingosinicellaceae</taxon>
        <taxon>Sandarakinorhabdus</taxon>
    </lineage>
</organism>
<accession>A0A917ECR8</accession>
<gene>
    <name evidence="1" type="ORF">GCM10011529_31810</name>
</gene>
<proteinExistence type="predicted"/>
<reference evidence="1" key="1">
    <citation type="journal article" date="2014" name="Int. J. Syst. Evol. Microbiol.">
        <title>Complete genome sequence of Corynebacterium casei LMG S-19264T (=DSM 44701T), isolated from a smear-ripened cheese.</title>
        <authorList>
            <consortium name="US DOE Joint Genome Institute (JGI-PGF)"/>
            <person name="Walter F."/>
            <person name="Albersmeier A."/>
            <person name="Kalinowski J."/>
            <person name="Ruckert C."/>
        </authorList>
    </citation>
    <scope>NUCLEOTIDE SEQUENCE</scope>
    <source>
        <strain evidence="1">CGMCC 1.15519</strain>
    </source>
</reference>
<name>A0A917ECR8_9SPHN</name>
<comment type="caution">
    <text evidence="1">The sequence shown here is derived from an EMBL/GenBank/DDBJ whole genome shotgun (WGS) entry which is preliminary data.</text>
</comment>
<dbReference type="AlphaFoldDB" id="A0A917ECR8"/>
<dbReference type="EMBL" id="BMJM01000033">
    <property type="protein sequence ID" value="GGE22846.1"/>
    <property type="molecule type" value="Genomic_DNA"/>
</dbReference>
<reference evidence="1" key="2">
    <citation type="submission" date="2020-09" db="EMBL/GenBank/DDBJ databases">
        <authorList>
            <person name="Sun Q."/>
            <person name="Zhou Y."/>
        </authorList>
    </citation>
    <scope>NUCLEOTIDE SEQUENCE</scope>
    <source>
        <strain evidence="1">CGMCC 1.15519</strain>
    </source>
</reference>
<protein>
    <submittedName>
        <fullName evidence="1">Uncharacterized protein</fullName>
    </submittedName>
</protein>
<keyword evidence="2" id="KW-1185">Reference proteome</keyword>
<evidence type="ECO:0000313" key="2">
    <source>
        <dbReference type="Proteomes" id="UP000635071"/>
    </source>
</evidence>